<dbReference type="InterPro" id="IPR008831">
    <property type="entry name" value="Mediator_Med31"/>
</dbReference>
<dbReference type="Gene3D" id="1.10.10.1340">
    <property type="entry name" value="Mediator of RNA polymerase II, submodule Med31 (Soh1)"/>
    <property type="match status" value="1"/>
</dbReference>
<dbReference type="GO" id="GO:0003712">
    <property type="term" value="F:transcription coregulator activity"/>
    <property type="evidence" value="ECO:0007669"/>
    <property type="project" value="InterPro"/>
</dbReference>
<keyword evidence="6 8" id="KW-0804">Transcription</keyword>
<evidence type="ECO:0000256" key="4">
    <source>
        <dbReference type="ARBA" id="ARBA00023015"/>
    </source>
</evidence>
<comment type="similarity">
    <text evidence="2 8">Belongs to the Mediator complex subunit 31 family.</text>
</comment>
<accession>A0A166B8M1</accession>
<feature type="region of interest" description="Disordered" evidence="9">
    <location>
        <begin position="125"/>
        <end position="162"/>
    </location>
</feature>
<feature type="compositionally biased region" description="Basic and acidic residues" evidence="9">
    <location>
        <begin position="125"/>
        <end position="139"/>
    </location>
</feature>
<name>A0A166B8M1_9AGAM</name>
<gene>
    <name evidence="10" type="ORF">FIBSPDRAFT_921891</name>
</gene>
<organism evidence="10 11">
    <name type="scientific">Athelia psychrophila</name>
    <dbReference type="NCBI Taxonomy" id="1759441"/>
    <lineage>
        <taxon>Eukaryota</taxon>
        <taxon>Fungi</taxon>
        <taxon>Dikarya</taxon>
        <taxon>Basidiomycota</taxon>
        <taxon>Agaricomycotina</taxon>
        <taxon>Agaricomycetes</taxon>
        <taxon>Agaricomycetidae</taxon>
        <taxon>Atheliales</taxon>
        <taxon>Atheliaceae</taxon>
        <taxon>Athelia</taxon>
    </lineage>
</organism>
<dbReference type="GO" id="GO:0016592">
    <property type="term" value="C:mediator complex"/>
    <property type="evidence" value="ECO:0007669"/>
    <property type="project" value="InterPro"/>
</dbReference>
<evidence type="ECO:0000256" key="2">
    <source>
        <dbReference type="ARBA" id="ARBA00006378"/>
    </source>
</evidence>
<dbReference type="InterPro" id="IPR038089">
    <property type="entry name" value="Med31_sf"/>
</dbReference>
<dbReference type="STRING" id="436010.A0A166B8M1"/>
<evidence type="ECO:0000256" key="5">
    <source>
        <dbReference type="ARBA" id="ARBA00023159"/>
    </source>
</evidence>
<dbReference type="Proteomes" id="UP000076532">
    <property type="component" value="Unassembled WGS sequence"/>
</dbReference>
<comment type="function">
    <text evidence="8">Component of the Mediator complex, a coactivator involved in the regulated transcription of nearly all RNA polymerase II-dependent genes. Mediator functions as a bridge to convey information from gene-specific regulatory proteins to the basal RNA polymerase II transcription machinery. Mediator is recruited to promoters by direct interactions with regulatory proteins and serves as a scaffold for the assembly of a functional preinitiation complex with RNA polymerase II and the general transcription factors.</text>
</comment>
<dbReference type="AlphaFoldDB" id="A0A166B8M1"/>
<keyword evidence="5 8" id="KW-0010">Activator</keyword>
<protein>
    <recommendedName>
        <fullName evidence="3 8">Mediator of RNA polymerase II transcription subunit 31</fullName>
    </recommendedName>
</protein>
<dbReference type="OrthoDB" id="10257739at2759"/>
<evidence type="ECO:0000256" key="7">
    <source>
        <dbReference type="ARBA" id="ARBA00023242"/>
    </source>
</evidence>
<evidence type="ECO:0000256" key="1">
    <source>
        <dbReference type="ARBA" id="ARBA00004123"/>
    </source>
</evidence>
<evidence type="ECO:0000313" key="10">
    <source>
        <dbReference type="EMBL" id="KZP12386.1"/>
    </source>
</evidence>
<comment type="subunit">
    <text evidence="8">Component of the Mediator complex.</text>
</comment>
<sequence length="162" mass="19011">MEEPTSPPPAEDPSDPRVSNRTRFELELEFVQSLANPFYLQTLGQQRILDDPAFINYLAYLKYWSEKEYARFIHYPHALHHLELLQHAQFREEVKKDEWREYLNQKQFDHWRTWRDPAYLDGSKGDVKPDLNTDADAKVDASAAVDDPMTEEHPQGLKTAPV</sequence>
<keyword evidence="4 8" id="KW-0805">Transcription regulation</keyword>
<proteinExistence type="inferred from homology"/>
<comment type="subcellular location">
    <subcellularLocation>
        <location evidence="1 8">Nucleus</location>
    </subcellularLocation>
</comment>
<reference evidence="10 11" key="1">
    <citation type="journal article" date="2016" name="Mol. Biol. Evol.">
        <title>Comparative Genomics of Early-Diverging Mushroom-Forming Fungi Provides Insights into the Origins of Lignocellulose Decay Capabilities.</title>
        <authorList>
            <person name="Nagy L.G."/>
            <person name="Riley R."/>
            <person name="Tritt A."/>
            <person name="Adam C."/>
            <person name="Daum C."/>
            <person name="Floudas D."/>
            <person name="Sun H."/>
            <person name="Yadav J.S."/>
            <person name="Pangilinan J."/>
            <person name="Larsson K.H."/>
            <person name="Matsuura K."/>
            <person name="Barry K."/>
            <person name="Labutti K."/>
            <person name="Kuo R."/>
            <person name="Ohm R.A."/>
            <person name="Bhattacharya S.S."/>
            <person name="Shirouzu T."/>
            <person name="Yoshinaga Y."/>
            <person name="Martin F.M."/>
            <person name="Grigoriev I.V."/>
            <person name="Hibbett D.S."/>
        </authorList>
    </citation>
    <scope>NUCLEOTIDE SEQUENCE [LARGE SCALE GENOMIC DNA]</scope>
    <source>
        <strain evidence="10 11">CBS 109695</strain>
    </source>
</reference>
<evidence type="ECO:0000256" key="8">
    <source>
        <dbReference type="RuleBase" id="RU364129"/>
    </source>
</evidence>
<evidence type="ECO:0000256" key="9">
    <source>
        <dbReference type="SAM" id="MobiDB-lite"/>
    </source>
</evidence>
<dbReference type="Pfam" id="PF05669">
    <property type="entry name" value="Med31"/>
    <property type="match status" value="1"/>
</dbReference>
<dbReference type="GO" id="GO:0006355">
    <property type="term" value="P:regulation of DNA-templated transcription"/>
    <property type="evidence" value="ECO:0007669"/>
    <property type="project" value="InterPro"/>
</dbReference>
<evidence type="ECO:0000256" key="3">
    <source>
        <dbReference type="ARBA" id="ARBA00019660"/>
    </source>
</evidence>
<dbReference type="PANTHER" id="PTHR13186">
    <property type="entry name" value="MEDIATOR OF RNA POLYMERASE II TRANSCRIPTION SUBUNIT 31"/>
    <property type="match status" value="1"/>
</dbReference>
<keyword evidence="11" id="KW-1185">Reference proteome</keyword>
<evidence type="ECO:0000256" key="6">
    <source>
        <dbReference type="ARBA" id="ARBA00023163"/>
    </source>
</evidence>
<keyword evidence="7 8" id="KW-0539">Nucleus</keyword>
<dbReference type="EMBL" id="KV417648">
    <property type="protein sequence ID" value="KZP12386.1"/>
    <property type="molecule type" value="Genomic_DNA"/>
</dbReference>
<evidence type="ECO:0000313" key="11">
    <source>
        <dbReference type="Proteomes" id="UP000076532"/>
    </source>
</evidence>